<organism evidence="1 2">
    <name type="scientific">Pleurodeles waltl</name>
    <name type="common">Iberian ribbed newt</name>
    <dbReference type="NCBI Taxonomy" id="8319"/>
    <lineage>
        <taxon>Eukaryota</taxon>
        <taxon>Metazoa</taxon>
        <taxon>Chordata</taxon>
        <taxon>Craniata</taxon>
        <taxon>Vertebrata</taxon>
        <taxon>Euteleostomi</taxon>
        <taxon>Amphibia</taxon>
        <taxon>Batrachia</taxon>
        <taxon>Caudata</taxon>
        <taxon>Salamandroidea</taxon>
        <taxon>Salamandridae</taxon>
        <taxon>Pleurodelinae</taxon>
        <taxon>Pleurodeles</taxon>
    </lineage>
</organism>
<comment type="caution">
    <text evidence="1">The sequence shown here is derived from an EMBL/GenBank/DDBJ whole genome shotgun (WGS) entry which is preliminary data.</text>
</comment>
<proteinExistence type="predicted"/>
<evidence type="ECO:0000313" key="1">
    <source>
        <dbReference type="EMBL" id="KAJ1091185.1"/>
    </source>
</evidence>
<dbReference type="AlphaFoldDB" id="A0AAV7LHV8"/>
<protein>
    <submittedName>
        <fullName evidence="1">Uncharacterized protein</fullName>
    </submittedName>
</protein>
<reference evidence="1" key="1">
    <citation type="journal article" date="2022" name="bioRxiv">
        <title>Sequencing and chromosome-scale assembly of the giantPleurodeles waltlgenome.</title>
        <authorList>
            <person name="Brown T."/>
            <person name="Elewa A."/>
            <person name="Iarovenko S."/>
            <person name="Subramanian E."/>
            <person name="Araus A.J."/>
            <person name="Petzold A."/>
            <person name="Susuki M."/>
            <person name="Suzuki K.-i.T."/>
            <person name="Hayashi T."/>
            <person name="Toyoda A."/>
            <person name="Oliveira C."/>
            <person name="Osipova E."/>
            <person name="Leigh N.D."/>
            <person name="Simon A."/>
            <person name="Yun M.H."/>
        </authorList>
    </citation>
    <scope>NUCLEOTIDE SEQUENCE</scope>
    <source>
        <strain evidence="1">20211129_DDA</strain>
        <tissue evidence="1">Liver</tissue>
    </source>
</reference>
<name>A0AAV7LHV8_PLEWA</name>
<dbReference type="Proteomes" id="UP001066276">
    <property type="component" value="Chromosome 11"/>
</dbReference>
<gene>
    <name evidence="1" type="ORF">NDU88_004312</name>
</gene>
<evidence type="ECO:0000313" key="2">
    <source>
        <dbReference type="Proteomes" id="UP001066276"/>
    </source>
</evidence>
<keyword evidence="2" id="KW-1185">Reference proteome</keyword>
<dbReference type="EMBL" id="JANPWB010000015">
    <property type="protein sequence ID" value="KAJ1091185.1"/>
    <property type="molecule type" value="Genomic_DNA"/>
</dbReference>
<accession>A0AAV7LHV8</accession>
<sequence>MSCAVFTSASHVVSESSAGAISIKALVGFDSFFMSKKSVILYPAFFPLLEDLQGDFLVCTAFGVELANKVYKNAQVAVRAISRTHEALQSQNSVLHHHHHLAHSAPSL</sequence>